<gene>
    <name evidence="1" type="ORF">Pla8534_08730</name>
</gene>
<protein>
    <submittedName>
        <fullName evidence="1">Uncharacterized protein</fullName>
    </submittedName>
</protein>
<dbReference type="Proteomes" id="UP000317648">
    <property type="component" value="Chromosome"/>
</dbReference>
<proteinExistence type="predicted"/>
<accession>A0A518DMM3</accession>
<keyword evidence="2" id="KW-1185">Reference proteome</keyword>
<organism evidence="1 2">
    <name type="scientific">Lignipirellula cremea</name>
    <dbReference type="NCBI Taxonomy" id="2528010"/>
    <lineage>
        <taxon>Bacteria</taxon>
        <taxon>Pseudomonadati</taxon>
        <taxon>Planctomycetota</taxon>
        <taxon>Planctomycetia</taxon>
        <taxon>Pirellulales</taxon>
        <taxon>Pirellulaceae</taxon>
        <taxon>Lignipirellula</taxon>
    </lineage>
</organism>
<evidence type="ECO:0000313" key="2">
    <source>
        <dbReference type="Proteomes" id="UP000317648"/>
    </source>
</evidence>
<dbReference type="KEGG" id="lcre:Pla8534_08730"/>
<dbReference type="EMBL" id="CP036433">
    <property type="protein sequence ID" value="QDU93094.1"/>
    <property type="molecule type" value="Genomic_DNA"/>
</dbReference>
<name>A0A518DMM3_9BACT</name>
<reference evidence="1 2" key="1">
    <citation type="submission" date="2019-02" db="EMBL/GenBank/DDBJ databases">
        <title>Deep-cultivation of Planctomycetes and their phenomic and genomic characterization uncovers novel biology.</title>
        <authorList>
            <person name="Wiegand S."/>
            <person name="Jogler M."/>
            <person name="Boedeker C."/>
            <person name="Pinto D."/>
            <person name="Vollmers J."/>
            <person name="Rivas-Marin E."/>
            <person name="Kohn T."/>
            <person name="Peeters S.H."/>
            <person name="Heuer A."/>
            <person name="Rast P."/>
            <person name="Oberbeckmann S."/>
            <person name="Bunk B."/>
            <person name="Jeske O."/>
            <person name="Meyerdierks A."/>
            <person name="Storesund J.E."/>
            <person name="Kallscheuer N."/>
            <person name="Luecker S."/>
            <person name="Lage O.M."/>
            <person name="Pohl T."/>
            <person name="Merkel B.J."/>
            <person name="Hornburger P."/>
            <person name="Mueller R.-W."/>
            <person name="Bruemmer F."/>
            <person name="Labrenz M."/>
            <person name="Spormann A.M."/>
            <person name="Op den Camp H."/>
            <person name="Overmann J."/>
            <person name="Amann R."/>
            <person name="Jetten M.S.M."/>
            <person name="Mascher T."/>
            <person name="Medema M.H."/>
            <person name="Devos D.P."/>
            <person name="Kaster A.-K."/>
            <person name="Ovreas L."/>
            <person name="Rohde M."/>
            <person name="Galperin M.Y."/>
            <person name="Jogler C."/>
        </authorList>
    </citation>
    <scope>NUCLEOTIDE SEQUENCE [LARGE SCALE GENOMIC DNA]</scope>
    <source>
        <strain evidence="1 2">Pla85_3_4</strain>
    </source>
</reference>
<dbReference type="AlphaFoldDB" id="A0A518DMM3"/>
<evidence type="ECO:0000313" key="1">
    <source>
        <dbReference type="EMBL" id="QDU93094.1"/>
    </source>
</evidence>
<sequence length="35" mass="3953">MNDREAWSRCRELLPGGTAIQENALDSAWPDSYLS</sequence>